<dbReference type="EMBL" id="LRBS01000069">
    <property type="protein sequence ID" value="OII76021.1"/>
    <property type="molecule type" value="Genomic_DNA"/>
</dbReference>
<evidence type="ECO:0000256" key="2">
    <source>
        <dbReference type="ARBA" id="ARBA00009063"/>
    </source>
</evidence>
<keyword evidence="7" id="KW-0175">Coiled coil</keyword>
<dbReference type="PROSITE" id="PS00914">
    <property type="entry name" value="SYNTAXIN"/>
    <property type="match status" value="1"/>
</dbReference>
<dbReference type="GO" id="GO:0005886">
    <property type="term" value="C:plasma membrane"/>
    <property type="evidence" value="ECO:0007669"/>
    <property type="project" value="TreeGrafter"/>
</dbReference>
<dbReference type="InterPro" id="IPR000727">
    <property type="entry name" value="T_SNARE_dom"/>
</dbReference>
<dbReference type="GO" id="GO:0006906">
    <property type="term" value="P:vesicle fusion"/>
    <property type="evidence" value="ECO:0007669"/>
    <property type="project" value="TreeGrafter"/>
</dbReference>
<dbReference type="GO" id="GO:0006886">
    <property type="term" value="P:intracellular protein transport"/>
    <property type="evidence" value="ECO:0007669"/>
    <property type="project" value="InterPro"/>
</dbReference>
<feature type="coiled-coil region" evidence="7">
    <location>
        <begin position="103"/>
        <end position="137"/>
    </location>
</feature>
<dbReference type="Pfam" id="PF00804">
    <property type="entry name" value="Syntaxin"/>
    <property type="match status" value="1"/>
</dbReference>
<dbReference type="GO" id="GO:0048278">
    <property type="term" value="P:vesicle docking"/>
    <property type="evidence" value="ECO:0007669"/>
    <property type="project" value="TreeGrafter"/>
</dbReference>
<keyword evidence="5 8" id="KW-0472">Membrane</keyword>
<dbReference type="Pfam" id="PF05739">
    <property type="entry name" value="SNARE"/>
    <property type="match status" value="1"/>
</dbReference>
<reference evidence="10 11" key="1">
    <citation type="submission" date="2016-10" db="EMBL/GenBank/DDBJ databases">
        <title>Reductive evolution of mitochondrial metabolism and differential evolution of invasion-related proteins in Cryptosporidium.</title>
        <authorList>
            <person name="Liu S."/>
            <person name="Roellig D.M."/>
            <person name="Guo Y."/>
            <person name="Li N."/>
            <person name="Frace M.A."/>
            <person name="Tang K."/>
            <person name="Zhang L."/>
            <person name="Feng Y."/>
            <person name="Xiao L."/>
        </authorList>
    </citation>
    <scope>NUCLEOTIDE SEQUENCE [LARGE SCALE GENOMIC DNA]</scope>
    <source>
        <strain evidence="10">30847</strain>
    </source>
</reference>
<evidence type="ECO:0000256" key="4">
    <source>
        <dbReference type="ARBA" id="ARBA00022989"/>
    </source>
</evidence>
<dbReference type="PANTHER" id="PTHR19957:SF307">
    <property type="entry name" value="PROTEIN SSO1-RELATED"/>
    <property type="match status" value="1"/>
</dbReference>
<dbReference type="InterPro" id="IPR006011">
    <property type="entry name" value="Syntaxin_N"/>
</dbReference>
<dbReference type="PANTHER" id="PTHR19957">
    <property type="entry name" value="SYNTAXIN"/>
    <property type="match status" value="1"/>
</dbReference>
<keyword evidence="4 8" id="KW-1133">Transmembrane helix</keyword>
<dbReference type="SMART" id="SM00397">
    <property type="entry name" value="t_SNARE"/>
    <property type="match status" value="1"/>
</dbReference>
<evidence type="ECO:0000256" key="6">
    <source>
        <dbReference type="RuleBase" id="RU003858"/>
    </source>
</evidence>
<dbReference type="SMART" id="SM00503">
    <property type="entry name" value="SynN"/>
    <property type="match status" value="1"/>
</dbReference>
<dbReference type="InterPro" id="IPR045242">
    <property type="entry name" value="Syntaxin"/>
</dbReference>
<evidence type="ECO:0000313" key="11">
    <source>
        <dbReference type="Proteomes" id="UP000186804"/>
    </source>
</evidence>
<sequence length="328" mass="38213">MIDLLGDLHEYTRSRYPDIQLSSYVDLEKGNTASGEHKDLDDAGSETSDGMMSKYYYEIQSIGESLASIQSKIGEIRHLKQEALITTNSQKDEEISQRLTTILDQAHENTLELKNYIEKLRQQNEQYKKSAGRKETSEIRIRENLLQAITKRFRETLTDFQTVQMDYKSEMKNKMARQIKIVYPDVSKNTLDNILEDNEDIDTRQLIKMKLSGSHETLNHAIADLQDKYRDIRRLERSVEELHQLFIELASLINTQGELLDHIEFSVSNAREYTEKVEIELIQARKYQKSYRKKMMWIIICICILITVIILPIVLGVTLTVHKDVSNH</sequence>
<dbReference type="InterPro" id="IPR010989">
    <property type="entry name" value="SNARE"/>
</dbReference>
<evidence type="ECO:0000256" key="8">
    <source>
        <dbReference type="SAM" id="Phobius"/>
    </source>
</evidence>
<dbReference type="PROSITE" id="PS50192">
    <property type="entry name" value="T_SNARE"/>
    <property type="match status" value="1"/>
</dbReference>
<feature type="domain" description="T-SNARE coiled-coil homology" evidence="9">
    <location>
        <begin position="222"/>
        <end position="284"/>
    </location>
</feature>
<feature type="transmembrane region" description="Helical" evidence="8">
    <location>
        <begin position="295"/>
        <end position="319"/>
    </location>
</feature>
<keyword evidence="3 8" id="KW-0812">Transmembrane</keyword>
<dbReference type="SUPFAM" id="SSF47661">
    <property type="entry name" value="t-snare proteins"/>
    <property type="match status" value="1"/>
</dbReference>
<dbReference type="OrthoDB" id="10255013at2759"/>
<dbReference type="GO" id="GO:0000149">
    <property type="term" value="F:SNARE binding"/>
    <property type="evidence" value="ECO:0007669"/>
    <property type="project" value="TreeGrafter"/>
</dbReference>
<proteinExistence type="inferred from homology"/>
<evidence type="ECO:0000256" key="1">
    <source>
        <dbReference type="ARBA" id="ARBA00004211"/>
    </source>
</evidence>
<evidence type="ECO:0000256" key="5">
    <source>
        <dbReference type="ARBA" id="ARBA00023136"/>
    </source>
</evidence>
<dbReference type="Gene3D" id="1.20.58.70">
    <property type="match status" value="1"/>
</dbReference>
<protein>
    <submittedName>
        <fullName evidence="10">SNARE domain-containing protein</fullName>
    </submittedName>
</protein>
<dbReference type="CDD" id="cd15848">
    <property type="entry name" value="SNARE_syntaxin1-like"/>
    <property type="match status" value="1"/>
</dbReference>
<evidence type="ECO:0000256" key="7">
    <source>
        <dbReference type="SAM" id="Coils"/>
    </source>
</evidence>
<gene>
    <name evidence="10" type="ORF">cand_007670</name>
</gene>
<comment type="caution">
    <text evidence="10">The sequence shown here is derived from an EMBL/GenBank/DDBJ whole genome shotgun (WGS) entry which is preliminary data.</text>
</comment>
<comment type="similarity">
    <text evidence="2 6">Belongs to the syntaxin family.</text>
</comment>
<name>A0A1J4MSZ1_9CRYT</name>
<accession>A0A1J4MSZ1</accession>
<comment type="subcellular location">
    <subcellularLocation>
        <location evidence="1">Membrane</location>
        <topology evidence="1">Single-pass type IV membrane protein</topology>
    </subcellularLocation>
</comment>
<evidence type="ECO:0000313" key="10">
    <source>
        <dbReference type="EMBL" id="OII76021.1"/>
    </source>
</evidence>
<keyword evidence="11" id="KW-1185">Reference proteome</keyword>
<dbReference type="Gene3D" id="1.20.5.110">
    <property type="match status" value="1"/>
</dbReference>
<evidence type="ECO:0000259" key="9">
    <source>
        <dbReference type="PROSITE" id="PS50192"/>
    </source>
</evidence>
<evidence type="ECO:0000256" key="3">
    <source>
        <dbReference type="ARBA" id="ARBA00022692"/>
    </source>
</evidence>
<dbReference type="InterPro" id="IPR006012">
    <property type="entry name" value="Syntaxin/epimorphin_CS"/>
</dbReference>
<dbReference type="AlphaFoldDB" id="A0A1J4MSZ1"/>
<dbReference type="RefSeq" id="XP_067067867.1">
    <property type="nucleotide sequence ID" value="XM_067211007.1"/>
</dbReference>
<dbReference type="GO" id="GO:0031201">
    <property type="term" value="C:SNARE complex"/>
    <property type="evidence" value="ECO:0007669"/>
    <property type="project" value="TreeGrafter"/>
</dbReference>
<dbReference type="GeneID" id="92364952"/>
<dbReference type="Proteomes" id="UP000186804">
    <property type="component" value="Unassembled WGS sequence"/>
</dbReference>
<feature type="coiled-coil region" evidence="7">
    <location>
        <begin position="215"/>
        <end position="245"/>
    </location>
</feature>
<dbReference type="GO" id="GO:0012505">
    <property type="term" value="C:endomembrane system"/>
    <property type="evidence" value="ECO:0007669"/>
    <property type="project" value="TreeGrafter"/>
</dbReference>
<dbReference type="GO" id="GO:0006887">
    <property type="term" value="P:exocytosis"/>
    <property type="evidence" value="ECO:0007669"/>
    <property type="project" value="TreeGrafter"/>
</dbReference>
<dbReference type="VEuPathDB" id="CryptoDB:cand_007670"/>
<dbReference type="GO" id="GO:0005484">
    <property type="term" value="F:SNAP receptor activity"/>
    <property type="evidence" value="ECO:0007669"/>
    <property type="project" value="InterPro"/>
</dbReference>
<organism evidence="10 11">
    <name type="scientific">Cryptosporidium andersoni</name>
    <dbReference type="NCBI Taxonomy" id="117008"/>
    <lineage>
        <taxon>Eukaryota</taxon>
        <taxon>Sar</taxon>
        <taxon>Alveolata</taxon>
        <taxon>Apicomplexa</taxon>
        <taxon>Conoidasida</taxon>
        <taxon>Coccidia</taxon>
        <taxon>Eucoccidiorida</taxon>
        <taxon>Eimeriorina</taxon>
        <taxon>Cryptosporidiidae</taxon>
        <taxon>Cryptosporidium</taxon>
    </lineage>
</organism>